<evidence type="ECO:0000313" key="2">
    <source>
        <dbReference type="Proteomes" id="UP001469553"/>
    </source>
</evidence>
<dbReference type="EMBL" id="JAHRIP010000161">
    <property type="protein sequence ID" value="MEQ2278888.1"/>
    <property type="molecule type" value="Genomic_DNA"/>
</dbReference>
<reference evidence="1 2" key="1">
    <citation type="submission" date="2021-06" db="EMBL/GenBank/DDBJ databases">
        <authorList>
            <person name="Palmer J.M."/>
        </authorList>
    </citation>
    <scope>NUCLEOTIDE SEQUENCE [LARGE SCALE GENOMIC DNA]</scope>
    <source>
        <strain evidence="1 2">AS_MEX2019</strain>
        <tissue evidence="1">Muscle</tissue>
    </source>
</reference>
<proteinExistence type="predicted"/>
<keyword evidence="2" id="KW-1185">Reference proteome</keyword>
<dbReference type="Proteomes" id="UP001469553">
    <property type="component" value="Unassembled WGS sequence"/>
</dbReference>
<protein>
    <submittedName>
        <fullName evidence="1">Uncharacterized protein</fullName>
    </submittedName>
</protein>
<sequence>MHPEACRNYSSVDSGSWTRTQLDSADVNSFFNIERTSHHGSRVNEEVKTTSVKCSLQAFQQHSNCSFNCCPAQ</sequence>
<name>A0ABV0XBR8_9TELE</name>
<accession>A0ABV0XBR8</accession>
<gene>
    <name evidence="1" type="ORF">AMECASPLE_003899</name>
</gene>
<organism evidence="1 2">
    <name type="scientific">Ameca splendens</name>
    <dbReference type="NCBI Taxonomy" id="208324"/>
    <lineage>
        <taxon>Eukaryota</taxon>
        <taxon>Metazoa</taxon>
        <taxon>Chordata</taxon>
        <taxon>Craniata</taxon>
        <taxon>Vertebrata</taxon>
        <taxon>Euteleostomi</taxon>
        <taxon>Actinopterygii</taxon>
        <taxon>Neopterygii</taxon>
        <taxon>Teleostei</taxon>
        <taxon>Neoteleostei</taxon>
        <taxon>Acanthomorphata</taxon>
        <taxon>Ovalentaria</taxon>
        <taxon>Atherinomorphae</taxon>
        <taxon>Cyprinodontiformes</taxon>
        <taxon>Goodeidae</taxon>
        <taxon>Ameca</taxon>
    </lineage>
</organism>
<evidence type="ECO:0000313" key="1">
    <source>
        <dbReference type="EMBL" id="MEQ2278888.1"/>
    </source>
</evidence>
<comment type="caution">
    <text evidence="1">The sequence shown here is derived from an EMBL/GenBank/DDBJ whole genome shotgun (WGS) entry which is preliminary data.</text>
</comment>